<dbReference type="AlphaFoldDB" id="A0A1K2H6C7"/>
<dbReference type="EMBL" id="FPKR01000002">
    <property type="protein sequence ID" value="SFZ71698.1"/>
    <property type="molecule type" value="Genomic_DNA"/>
</dbReference>
<feature type="domain" description="N-acyl amino acid synthase FeeM catalytic core" evidence="1">
    <location>
        <begin position="3"/>
        <end position="99"/>
    </location>
</feature>
<protein>
    <recommendedName>
        <fullName evidence="1">N-acyl amino acid synthase FeeM catalytic core domain-containing protein</fullName>
    </recommendedName>
</protein>
<dbReference type="SUPFAM" id="SSF55729">
    <property type="entry name" value="Acyl-CoA N-acyltransferases (Nat)"/>
    <property type="match status" value="1"/>
</dbReference>
<dbReference type="InterPro" id="IPR054597">
    <property type="entry name" value="FeeM_cat"/>
</dbReference>
<name>A0A1K2H6C7_9NEIS</name>
<evidence type="ECO:0000313" key="2">
    <source>
        <dbReference type="EMBL" id="SFZ71698.1"/>
    </source>
</evidence>
<dbReference type="Proteomes" id="UP000186513">
    <property type="component" value="Unassembled WGS sequence"/>
</dbReference>
<gene>
    <name evidence="2" type="ORF">SAMN02745887_00435</name>
</gene>
<organism evidence="2 3">
    <name type="scientific">Chitinimonas taiwanensis DSM 18899</name>
    <dbReference type="NCBI Taxonomy" id="1121279"/>
    <lineage>
        <taxon>Bacteria</taxon>
        <taxon>Pseudomonadati</taxon>
        <taxon>Pseudomonadota</taxon>
        <taxon>Betaproteobacteria</taxon>
        <taxon>Neisseriales</taxon>
        <taxon>Chitinibacteraceae</taxon>
        <taxon>Chitinimonas</taxon>
    </lineage>
</organism>
<keyword evidence="3" id="KW-1185">Reference proteome</keyword>
<dbReference type="Gene3D" id="3.40.630.30">
    <property type="match status" value="1"/>
</dbReference>
<reference evidence="2 3" key="1">
    <citation type="submission" date="2016-11" db="EMBL/GenBank/DDBJ databases">
        <authorList>
            <person name="Jaros S."/>
            <person name="Januszkiewicz K."/>
            <person name="Wedrychowicz H."/>
        </authorList>
    </citation>
    <scope>NUCLEOTIDE SEQUENCE [LARGE SCALE GENOMIC DNA]</scope>
    <source>
        <strain evidence="2 3">DSM 18899</strain>
    </source>
</reference>
<accession>A0A1K2H6C7</accession>
<dbReference type="Pfam" id="PF21926">
    <property type="entry name" value="FeeM"/>
    <property type="match status" value="1"/>
</dbReference>
<evidence type="ECO:0000259" key="1">
    <source>
        <dbReference type="Pfam" id="PF21926"/>
    </source>
</evidence>
<dbReference type="STRING" id="1121279.SAMN02745887_00435"/>
<evidence type="ECO:0000313" key="3">
    <source>
        <dbReference type="Proteomes" id="UP000186513"/>
    </source>
</evidence>
<dbReference type="InterPro" id="IPR016181">
    <property type="entry name" value="Acyl_CoA_acyltransferase"/>
</dbReference>
<sequence length="140" mass="15730">MNCEALYPDVVQEKRRAGQKLVELGQLAIDNDQNPLEILGPLFHLTMLFAHHQQGASHALIEVNPRHVAFYRRVFGFRIIGTERHCDRVNAPAVLMQMDLAQAQQAIAQKGGTRQGRSSVFPYCFSIQEQDSIAHSLLGH</sequence>
<proteinExistence type="predicted"/>